<accession>A0A9N8DED6</accession>
<dbReference type="Gene3D" id="2.30.29.50">
    <property type="entry name" value="Bacterial Pleckstrin homology domain"/>
    <property type="match status" value="5"/>
</dbReference>
<evidence type="ECO:0000313" key="2">
    <source>
        <dbReference type="EMBL" id="CAB9499199.1"/>
    </source>
</evidence>
<evidence type="ECO:0000313" key="3">
    <source>
        <dbReference type="Proteomes" id="UP001153069"/>
    </source>
</evidence>
<feature type="domain" description="Bacterial Pleckstrin homology" evidence="1">
    <location>
        <begin position="21"/>
        <end position="131"/>
    </location>
</feature>
<proteinExistence type="predicted"/>
<dbReference type="Proteomes" id="UP001153069">
    <property type="component" value="Unassembled WGS sequence"/>
</dbReference>
<comment type="caution">
    <text evidence="2">The sequence shown here is derived from an EMBL/GenBank/DDBJ whole genome shotgun (WGS) entry which is preliminary data.</text>
</comment>
<feature type="domain" description="Bacterial Pleckstrin homology" evidence="1">
    <location>
        <begin position="498"/>
        <end position="615"/>
    </location>
</feature>
<dbReference type="PANTHER" id="PTHR35796">
    <property type="entry name" value="HYPOTHETICAL CYTOSOLIC PROTEIN"/>
    <property type="match status" value="1"/>
</dbReference>
<dbReference type="PANTHER" id="PTHR35796:SF3">
    <property type="entry name" value="BHLH DOMAIN-CONTAINING PROTEIN"/>
    <property type="match status" value="1"/>
</dbReference>
<sequence>MPSKIHDFVFNNAHQQDSAEAEKAVREKYPLLLGKDEKIVLAFKGRGGVGRDKSYFTTDRIIIKDGKGVSGKRKQYQSIPWWSMEAFSTDTAGKFDGDVSVRIYSRGIDYVEIDLAADNVNIYEVQQFLSEKLLAVKHTGIDVQVDTTPPDLKKQESSAGSIIGWFGDNAKQTDPKEAESTLKIQMPILLKNETVQIGFQAGQDYIVFTDLRVLRVDVEGAFEGVSDKKVGFFSIRWDIIKAFSVQTAGAFLDSDMEMCLYTNLRGVGRIAQDLHHGKADLFALQKILCNHILGEDAAPVKEVDTHEGEVNEKGFWWFHDNQRPLDTVEMNKVYHSAPAILRGNETVEMAFKGHRDITLFTNLRVILIDPKGLTGKKTEYTSLCWDSITAHGVRTAGKRADTDCEVLFWTEMDFYAGRAPVQDDNPVPPRPAQSFFEIDFNKNRVDMTALNYYLSQRLVAKKKPMRQGVPIPMDTSKLQLEKPEMELEALLQKVGGDQREIDPKAIDEEFHSSTKILLDGEHVLMAFKAGRDISCFTSHRVLLIDVQGPSGKKVEYRSIPFSSIRAWCCETAGVWDTDTELTLYTRNGWDLAKIDLDFRTGKADISRINRFLAALIIGLPSDSKVDFGAHSASSSETKPIKGATPGILDNCWEIDAAEIDKKLRSDPLLLLDEEKVLRAFQRGRDVTAYTDRRMISIDTKGLSSKRVKYKSVPFHQVYAYEFETCGLIDRDAEIYLHTEISDVTQEECPRKVKGLTTKQSLLVAKIDIYGIGNFFNDQVLFNKKRHLAEPDGLQVNFIECFSNLGV</sequence>
<feature type="domain" description="Bacterial Pleckstrin homology" evidence="1">
    <location>
        <begin position="170"/>
        <end position="291"/>
    </location>
</feature>
<dbReference type="InterPro" id="IPR012544">
    <property type="entry name" value="PHb"/>
</dbReference>
<name>A0A9N8DED6_9STRA</name>
<feature type="domain" description="Bacterial Pleckstrin homology" evidence="1">
    <location>
        <begin position="647"/>
        <end position="739"/>
    </location>
</feature>
<dbReference type="InterPro" id="IPR037063">
    <property type="entry name" value="PHb_sf"/>
</dbReference>
<organism evidence="2 3">
    <name type="scientific">Seminavis robusta</name>
    <dbReference type="NCBI Taxonomy" id="568900"/>
    <lineage>
        <taxon>Eukaryota</taxon>
        <taxon>Sar</taxon>
        <taxon>Stramenopiles</taxon>
        <taxon>Ochrophyta</taxon>
        <taxon>Bacillariophyta</taxon>
        <taxon>Bacillariophyceae</taxon>
        <taxon>Bacillariophycidae</taxon>
        <taxon>Naviculales</taxon>
        <taxon>Naviculaceae</taxon>
        <taxon>Seminavis</taxon>
    </lineage>
</organism>
<dbReference type="AlphaFoldDB" id="A0A9N8DED6"/>
<gene>
    <name evidence="2" type="ORF">SEMRO_55_G032550.1</name>
</gene>
<evidence type="ECO:0000259" key="1">
    <source>
        <dbReference type="Pfam" id="PF08000"/>
    </source>
</evidence>
<dbReference type="EMBL" id="CAICTM010000054">
    <property type="protein sequence ID" value="CAB9499199.1"/>
    <property type="molecule type" value="Genomic_DNA"/>
</dbReference>
<dbReference type="Pfam" id="PF08000">
    <property type="entry name" value="bPH_1"/>
    <property type="match status" value="5"/>
</dbReference>
<keyword evidence="3" id="KW-1185">Reference proteome</keyword>
<feature type="domain" description="Bacterial Pleckstrin homology" evidence="1">
    <location>
        <begin position="327"/>
        <end position="411"/>
    </location>
</feature>
<reference evidence="2" key="1">
    <citation type="submission" date="2020-06" db="EMBL/GenBank/DDBJ databases">
        <authorList>
            <consortium name="Plant Systems Biology data submission"/>
        </authorList>
    </citation>
    <scope>NUCLEOTIDE SEQUENCE</scope>
    <source>
        <strain evidence="2">D6</strain>
    </source>
</reference>
<dbReference type="OrthoDB" id="50858at2759"/>
<dbReference type="SUPFAM" id="SSF50729">
    <property type="entry name" value="PH domain-like"/>
    <property type="match status" value="5"/>
</dbReference>
<dbReference type="CDD" id="cd13225">
    <property type="entry name" value="PH-like_bacteria"/>
    <property type="match status" value="1"/>
</dbReference>
<protein>
    <submittedName>
        <fullName evidence="2">Pfam:DUF1696</fullName>
    </submittedName>
</protein>